<keyword evidence="2" id="KW-0547">Nucleotide-binding</keyword>
<dbReference type="CDD" id="cd12252">
    <property type="entry name" value="RRM_DbpA"/>
    <property type="match status" value="1"/>
</dbReference>
<evidence type="ECO:0000313" key="9">
    <source>
        <dbReference type="EMBL" id="NIR74729.1"/>
    </source>
</evidence>
<dbReference type="EC" id="3.6.4.13" evidence="1"/>
<gene>
    <name evidence="9" type="ORF">GWO12_06405</name>
</gene>
<organism evidence="9 10">
    <name type="scientific">Candidatus Kutchimonas denitrificans</name>
    <dbReference type="NCBI Taxonomy" id="3056748"/>
    <lineage>
        <taxon>Bacteria</taxon>
        <taxon>Pseudomonadati</taxon>
        <taxon>Gemmatimonadota</taxon>
        <taxon>Gemmatimonadia</taxon>
        <taxon>Candidatus Palauibacterales</taxon>
        <taxon>Candidatus Palauibacteraceae</taxon>
        <taxon>Candidatus Kutchimonas</taxon>
    </lineage>
</organism>
<dbReference type="PROSITE" id="PS51195">
    <property type="entry name" value="Q_MOTIF"/>
    <property type="match status" value="1"/>
</dbReference>
<evidence type="ECO:0000313" key="10">
    <source>
        <dbReference type="Proteomes" id="UP000702544"/>
    </source>
</evidence>
<dbReference type="InterPro" id="IPR012677">
    <property type="entry name" value="Nucleotide-bd_a/b_plait_sf"/>
</dbReference>
<evidence type="ECO:0000256" key="6">
    <source>
        <dbReference type="PROSITE-ProRule" id="PRU00552"/>
    </source>
</evidence>
<feature type="short sequence motif" description="Q motif" evidence="6">
    <location>
        <begin position="2"/>
        <end position="30"/>
    </location>
</feature>
<accession>A0AAE5CCW0</accession>
<feature type="domain" description="Helicase ATP-binding" evidence="7">
    <location>
        <begin position="33"/>
        <end position="194"/>
    </location>
</feature>
<protein>
    <recommendedName>
        <fullName evidence="1">RNA helicase</fullName>
        <ecNumber evidence="1">3.6.4.13</ecNumber>
    </recommendedName>
</protein>
<dbReference type="GO" id="GO:0005524">
    <property type="term" value="F:ATP binding"/>
    <property type="evidence" value="ECO:0007669"/>
    <property type="project" value="UniProtKB-KW"/>
</dbReference>
<dbReference type="GO" id="GO:0003724">
    <property type="term" value="F:RNA helicase activity"/>
    <property type="evidence" value="ECO:0007669"/>
    <property type="project" value="UniProtKB-EC"/>
</dbReference>
<dbReference type="Gene3D" id="3.40.50.300">
    <property type="entry name" value="P-loop containing nucleotide triphosphate hydrolases"/>
    <property type="match status" value="1"/>
</dbReference>
<dbReference type="SMART" id="SM00487">
    <property type="entry name" value="DEXDc"/>
    <property type="match status" value="1"/>
</dbReference>
<dbReference type="Gene3D" id="3.30.70.330">
    <property type="match status" value="1"/>
</dbReference>
<keyword evidence="4 9" id="KW-0347">Helicase</keyword>
<evidence type="ECO:0000256" key="2">
    <source>
        <dbReference type="ARBA" id="ARBA00022741"/>
    </source>
</evidence>
<sequence length="481" mass="51336">MRDFSELKLEPDLLARLTELGYTQPTAFQAEAVPTIARGTPAVGVASAGCGKTLAYGLGVAPRLDAGSPDLQALIIRPTDDSAARTADSLLSLVGARGLRVTLLQGDAPVVAPISVASPDAALAALQHSALKLDTVRVLIVDGLSAMVELGAANALETLTAQIPRDAQRVLLTGRLTPDVESWIDRHARRARQLTYIPPEPPPLGESAIEFWSGPRQAWIPALSGLLSSLDFGNDPVVNVHCRTSREAAELTDRLRVRGVRFASAPEEPGLSLEFGFPGPSPAGSISISWGSPPDYLSLHARVADSDRTVVFLEPRELPHLQRLAEAGRGRLTALRTTVPPEAARSAQHTRDQLRAAANERDLEPYVLLMGPLLDQLSPVQIAAAAIALLRERAPAPPEQPLPAWTRLYFNVGRRDGVRPADLVGAITGETSVTGEQIGRIEIRDTHTSVEVAAAVADQVIKGLATATIRGRPANVRLFRE</sequence>
<name>A0AAE5CCW0_9BACT</name>
<feature type="domain" description="DEAD-box RNA helicase Q" evidence="8">
    <location>
        <begin position="2"/>
        <end position="30"/>
    </location>
</feature>
<dbReference type="SUPFAM" id="SSF52540">
    <property type="entry name" value="P-loop containing nucleoside triphosphate hydrolases"/>
    <property type="match status" value="1"/>
</dbReference>
<dbReference type="InterPro" id="IPR050547">
    <property type="entry name" value="DEAD_box_RNA_helicases"/>
</dbReference>
<dbReference type="InterPro" id="IPR014014">
    <property type="entry name" value="RNA_helicase_DEAD_Q_motif"/>
</dbReference>
<dbReference type="Pfam" id="PF03880">
    <property type="entry name" value="DbpA"/>
    <property type="match status" value="1"/>
</dbReference>
<dbReference type="PANTHER" id="PTHR47963">
    <property type="entry name" value="DEAD-BOX ATP-DEPENDENT RNA HELICASE 47, MITOCHONDRIAL"/>
    <property type="match status" value="1"/>
</dbReference>
<evidence type="ECO:0000259" key="7">
    <source>
        <dbReference type="PROSITE" id="PS51192"/>
    </source>
</evidence>
<dbReference type="PROSITE" id="PS51192">
    <property type="entry name" value="HELICASE_ATP_BIND_1"/>
    <property type="match status" value="1"/>
</dbReference>
<dbReference type="PANTHER" id="PTHR47963:SF8">
    <property type="entry name" value="ATP-DEPENDENT RNA HELICASE DEAD"/>
    <property type="match status" value="1"/>
</dbReference>
<keyword evidence="3" id="KW-0378">Hydrolase</keyword>
<dbReference type="Pfam" id="PF00270">
    <property type="entry name" value="DEAD"/>
    <property type="match status" value="1"/>
</dbReference>
<proteinExistence type="predicted"/>
<dbReference type="InterPro" id="IPR011545">
    <property type="entry name" value="DEAD/DEAH_box_helicase_dom"/>
</dbReference>
<dbReference type="InterPro" id="IPR014001">
    <property type="entry name" value="Helicase_ATP-bd"/>
</dbReference>
<evidence type="ECO:0000256" key="5">
    <source>
        <dbReference type="ARBA" id="ARBA00022840"/>
    </source>
</evidence>
<dbReference type="InterPro" id="IPR027417">
    <property type="entry name" value="P-loop_NTPase"/>
</dbReference>
<keyword evidence="5" id="KW-0067">ATP-binding</keyword>
<reference evidence="9 10" key="1">
    <citation type="submission" date="2020-01" db="EMBL/GenBank/DDBJ databases">
        <title>Genomes assembled from Gulf of Kutch pelagic sediment metagenomes.</title>
        <authorList>
            <person name="Chandrashekar M."/>
            <person name="Mahajan M.S."/>
            <person name="Dave K.J."/>
            <person name="Vatsa P."/>
            <person name="Nathani N.M."/>
        </authorList>
    </citation>
    <scope>NUCLEOTIDE SEQUENCE [LARGE SCALE GENOMIC DNA]</scope>
    <source>
        <strain evidence="9">KS3-K002</strain>
    </source>
</reference>
<evidence type="ECO:0000259" key="8">
    <source>
        <dbReference type="PROSITE" id="PS51195"/>
    </source>
</evidence>
<comment type="caution">
    <text evidence="9">The sequence shown here is derived from an EMBL/GenBank/DDBJ whole genome shotgun (WGS) entry which is preliminary data.</text>
</comment>
<dbReference type="GO" id="GO:0003723">
    <property type="term" value="F:RNA binding"/>
    <property type="evidence" value="ECO:0007669"/>
    <property type="project" value="TreeGrafter"/>
</dbReference>
<dbReference type="EMBL" id="JAACAK010000047">
    <property type="protein sequence ID" value="NIR74729.1"/>
    <property type="molecule type" value="Genomic_DNA"/>
</dbReference>
<dbReference type="GO" id="GO:0016787">
    <property type="term" value="F:hydrolase activity"/>
    <property type="evidence" value="ECO:0007669"/>
    <property type="project" value="UniProtKB-KW"/>
</dbReference>
<evidence type="ECO:0000256" key="1">
    <source>
        <dbReference type="ARBA" id="ARBA00012552"/>
    </source>
</evidence>
<dbReference type="AlphaFoldDB" id="A0AAE5CCW0"/>
<evidence type="ECO:0000256" key="4">
    <source>
        <dbReference type="ARBA" id="ARBA00022806"/>
    </source>
</evidence>
<dbReference type="InterPro" id="IPR005580">
    <property type="entry name" value="DbpA/CsdA_RNA-bd_dom"/>
</dbReference>
<evidence type="ECO:0000256" key="3">
    <source>
        <dbReference type="ARBA" id="ARBA00022801"/>
    </source>
</evidence>
<dbReference type="Proteomes" id="UP000702544">
    <property type="component" value="Unassembled WGS sequence"/>
</dbReference>